<dbReference type="InterPro" id="IPR051416">
    <property type="entry name" value="phD-YefM_TA_antitoxins"/>
</dbReference>
<evidence type="ECO:0000313" key="4">
    <source>
        <dbReference type="Proteomes" id="UP000640509"/>
    </source>
</evidence>
<dbReference type="SUPFAM" id="SSF143120">
    <property type="entry name" value="YefM-like"/>
    <property type="match status" value="1"/>
</dbReference>
<dbReference type="PANTHER" id="PTHR35377">
    <property type="entry name" value="ANTITOXIN VAPB49-RELATED-RELATED"/>
    <property type="match status" value="1"/>
</dbReference>
<sequence length="81" mass="8709">MREIGAFEAKTHLSELLVAAEQGESVTITRRGTPVAKLVPVAGPGRAEALRRLSGLRTRLTQQGVSLSAEDILSARDEGRR</sequence>
<evidence type="ECO:0000256" key="2">
    <source>
        <dbReference type="RuleBase" id="RU362080"/>
    </source>
</evidence>
<protein>
    <recommendedName>
        <fullName evidence="2">Antitoxin</fullName>
    </recommendedName>
</protein>
<reference evidence="4" key="1">
    <citation type="journal article" date="2019" name="Int. J. Syst. Evol. Microbiol.">
        <title>The Global Catalogue of Microorganisms (GCM) 10K type strain sequencing project: providing services to taxonomists for standard genome sequencing and annotation.</title>
        <authorList>
            <consortium name="The Broad Institute Genomics Platform"/>
            <consortium name="The Broad Institute Genome Sequencing Center for Infectious Disease"/>
            <person name="Wu L."/>
            <person name="Ma J."/>
        </authorList>
    </citation>
    <scope>NUCLEOTIDE SEQUENCE [LARGE SCALE GENOMIC DNA]</scope>
    <source>
        <strain evidence="4">CGMCC 1.15419</strain>
    </source>
</reference>
<comment type="function">
    <text evidence="2">Antitoxin component of a type II toxin-antitoxin (TA) system.</text>
</comment>
<dbReference type="NCBIfam" id="TIGR01552">
    <property type="entry name" value="phd_fam"/>
    <property type="match status" value="1"/>
</dbReference>
<comment type="caution">
    <text evidence="3">The sequence shown here is derived from an EMBL/GenBank/DDBJ whole genome shotgun (WGS) entry which is preliminary data.</text>
</comment>
<organism evidence="3 4">
    <name type="scientific">Paracoccus acridae</name>
    <dbReference type="NCBI Taxonomy" id="1795310"/>
    <lineage>
        <taxon>Bacteria</taxon>
        <taxon>Pseudomonadati</taxon>
        <taxon>Pseudomonadota</taxon>
        <taxon>Alphaproteobacteria</taxon>
        <taxon>Rhodobacterales</taxon>
        <taxon>Paracoccaceae</taxon>
        <taxon>Paracoccus</taxon>
    </lineage>
</organism>
<dbReference type="InterPro" id="IPR036165">
    <property type="entry name" value="YefM-like_sf"/>
</dbReference>
<name>A0ABQ1VMZ7_9RHOB</name>
<accession>A0ABQ1VMZ7</accession>
<proteinExistence type="inferred from homology"/>
<dbReference type="InterPro" id="IPR006442">
    <property type="entry name" value="Antitoxin_Phd/YefM"/>
</dbReference>
<dbReference type="Proteomes" id="UP000640509">
    <property type="component" value="Unassembled WGS sequence"/>
</dbReference>
<dbReference type="RefSeq" id="WP_188717387.1">
    <property type="nucleotide sequence ID" value="NZ_BMIV01000053.1"/>
</dbReference>
<gene>
    <name evidence="3" type="ORF">GCM10011402_38600</name>
</gene>
<evidence type="ECO:0000256" key="1">
    <source>
        <dbReference type="ARBA" id="ARBA00009981"/>
    </source>
</evidence>
<keyword evidence="4" id="KW-1185">Reference proteome</keyword>
<comment type="similarity">
    <text evidence="1 2">Belongs to the phD/YefM antitoxin family.</text>
</comment>
<evidence type="ECO:0000313" key="3">
    <source>
        <dbReference type="EMBL" id="GGF82299.1"/>
    </source>
</evidence>
<dbReference type="EMBL" id="BMIV01000053">
    <property type="protein sequence ID" value="GGF82299.1"/>
    <property type="molecule type" value="Genomic_DNA"/>
</dbReference>
<dbReference type="Pfam" id="PF02604">
    <property type="entry name" value="PhdYeFM_antitox"/>
    <property type="match status" value="1"/>
</dbReference>
<dbReference type="Gene3D" id="3.40.1620.10">
    <property type="entry name" value="YefM-like domain"/>
    <property type="match status" value="1"/>
</dbReference>